<dbReference type="AlphaFoldDB" id="A0A7U3UTF2"/>
<name>A0A7U3UTF2_9ACTN</name>
<reference evidence="1 2" key="4">
    <citation type="journal article" date="2020" name="Sci. Rep.">
        <title>beta-carboline chemical signals induce reveromycin production through a LuxR family regulator in Streptomyces sp. SN-593.</title>
        <authorList>
            <person name="Panthee S."/>
            <person name="Kito N."/>
            <person name="Hayashi T."/>
            <person name="Shimizu T."/>
            <person name="Ishikawa J."/>
            <person name="Hamamoto H."/>
            <person name="Osada H."/>
            <person name="Takahashi S."/>
        </authorList>
    </citation>
    <scope>NUCLEOTIDE SEQUENCE [LARGE SCALE GENOMIC DNA]</scope>
    <source>
        <strain evidence="1 2">SN-593</strain>
    </source>
</reference>
<protein>
    <submittedName>
        <fullName evidence="1">Uncharacterized protein</fullName>
    </submittedName>
</protein>
<evidence type="ECO:0000313" key="1">
    <source>
        <dbReference type="EMBL" id="BBA98441.1"/>
    </source>
</evidence>
<reference evidence="1 2" key="1">
    <citation type="journal article" date="2010" name="J. Bacteriol.">
        <title>Biochemical characterization of a novel indole prenyltransferase from Streptomyces sp. SN-593.</title>
        <authorList>
            <person name="Takahashi S."/>
            <person name="Takagi H."/>
            <person name="Toyoda A."/>
            <person name="Uramoto M."/>
            <person name="Nogawa T."/>
            <person name="Ueki M."/>
            <person name="Sakaki Y."/>
            <person name="Osada H."/>
        </authorList>
    </citation>
    <scope>NUCLEOTIDE SEQUENCE [LARGE SCALE GENOMIC DNA]</scope>
    <source>
        <strain evidence="1 2">SN-593</strain>
    </source>
</reference>
<dbReference type="InterPro" id="IPR016024">
    <property type="entry name" value="ARM-type_fold"/>
</dbReference>
<accession>A0A7U3UTF2</accession>
<gene>
    <name evidence="1" type="ORF">RVR_4626</name>
</gene>
<organism evidence="1 2">
    <name type="scientific">Actinacidiphila reveromycinica</name>
    <dbReference type="NCBI Taxonomy" id="659352"/>
    <lineage>
        <taxon>Bacteria</taxon>
        <taxon>Bacillati</taxon>
        <taxon>Actinomycetota</taxon>
        <taxon>Actinomycetes</taxon>
        <taxon>Kitasatosporales</taxon>
        <taxon>Streptomycetaceae</taxon>
        <taxon>Actinacidiphila</taxon>
    </lineage>
</organism>
<dbReference type="KEGG" id="arev:RVR_4626"/>
<proteinExistence type="predicted"/>
<dbReference type="RefSeq" id="WP_202234590.1">
    <property type="nucleotide sequence ID" value="NZ_AP018365.1"/>
</dbReference>
<reference evidence="1 2" key="2">
    <citation type="journal article" date="2011" name="J. Antibiot.">
        <title>Furaquinocins I and J: novel polyketide isoprenoid hybrid compounds from Streptomyces reveromyceticus SN-593.</title>
        <authorList>
            <person name="Panthee S."/>
            <person name="Takahashi S."/>
            <person name="Takagi H."/>
            <person name="Nogawa T."/>
            <person name="Oowada E."/>
            <person name="Uramoto M."/>
            <person name="Osada H."/>
        </authorList>
    </citation>
    <scope>NUCLEOTIDE SEQUENCE [LARGE SCALE GENOMIC DNA]</scope>
    <source>
        <strain evidence="1 2">SN-593</strain>
    </source>
</reference>
<reference evidence="1 2" key="3">
    <citation type="journal article" date="2011" name="Nat. Chem. Biol.">
        <title>Reveromycin A biosynthesis uses RevG and RevJ for stereospecific spiroacetal formation.</title>
        <authorList>
            <person name="Takahashi S."/>
            <person name="Toyoda A."/>
            <person name="Sekiyama Y."/>
            <person name="Takagi H."/>
            <person name="Nogawa T."/>
            <person name="Uramoto M."/>
            <person name="Suzuki R."/>
            <person name="Koshino H."/>
            <person name="Kumano T."/>
            <person name="Panthee S."/>
            <person name="Dairi T."/>
            <person name="Ishikawa J."/>
            <person name="Ikeda H."/>
            <person name="Sakaki Y."/>
            <person name="Osada H."/>
        </authorList>
    </citation>
    <scope>NUCLEOTIDE SEQUENCE [LARGE SCALE GENOMIC DNA]</scope>
    <source>
        <strain evidence="1 2">SN-593</strain>
    </source>
</reference>
<dbReference type="SUPFAM" id="SSF48371">
    <property type="entry name" value="ARM repeat"/>
    <property type="match status" value="1"/>
</dbReference>
<dbReference type="Proteomes" id="UP000595703">
    <property type="component" value="Chromosome"/>
</dbReference>
<evidence type="ECO:0000313" key="2">
    <source>
        <dbReference type="Proteomes" id="UP000595703"/>
    </source>
</evidence>
<dbReference type="EMBL" id="AP018365">
    <property type="protein sequence ID" value="BBA98441.1"/>
    <property type="molecule type" value="Genomic_DNA"/>
</dbReference>
<sequence length="1170" mass="124006">MPTAPRHVRAAVDELLASLEPLPYRERMRALAAWARGRAQGDPATAPGLGALLRELDGRGSHGRRLAGVAAVVGRDLAFLEGRLLDPDPAVRRHALKAAARLPLDDDALERALHDAPENARRQLVHAVVASGRTALAERLLPVLREEWDDEEAARLLPACGGATVARMLPELFRAVANWRALGRSHPDEVLAEVARQLAALPRPSRAAWWARNADVFPAVAEARPLRVLDLLDAHCPPQLPLPVRNTVGLLARSAPGRTIRLITASGRGAPPAPGLLSRTALARVARHAPPELADLGRAWSHSQGALADLLRALPPSRREACYDAATAGRDMSRAELSDALLDVLPRSRARTEARRMAQQLERGGAAWNVVLSAVAHLPVAEARPRLLAAVRRPAAEDRAQAYPMLVANAARSHRPAAVAELIDELGRLRNEQEPVRTPALAALAQVPPWLFAGADAAALDRIATDAVEARDSSYGTRHALSRLAVALLREHAVGGGEPLVAFALRTLGRLSGGTGGADLGRLDTVLRRGQEAEVLKVLRPWLESGADRADHSLTLVLAHALGRRARGLPELQELLWRAVRFGNDVTVRGAVALWLDDPGTRDERAVRVLEVEPSAAVLDPVLRVLTRRRTDLLDMLLSDRPPYGRFLTSGTRWLPPTDAADRWLPRQQADAARLLRRAAGDASLPRHRRAHHIRAAAALPDAGLDLVRRHLDATDTVLAEAALGALAWTDRPAEALPILLAHAADDRARGALYAAGRVARFVPPSRLEALLRAALLPAADGTPPPAAKVTSRKEMVRLAATRLPVGTAAAIVAAAYRLDGQHPDVRAACVPLAAGRLLRAPAAWDLLEQAAGGTPATAAAVLRTMPFELAEPERARYARLVARVRDSADPETADAATARLGAWAPWYPGAAEILVAAAVDPDNRTSWRAAADGLVTLASAADGARPLLEALSRLMADDARAAAPDLDAGGERDRPARQRIGHVVSRLSGTVAVVGGRARRAAVRAAGELLAAEGDFVPHGTRLLATALDLDADLNADPDADPGADSAAGRCSGPADALERLAALHTDRPALAVRTAEVLYARLTSARRPGDPLVLLAAVDRLGAAGTRAGTGPAAGTGAAAGHLAVALTRALGARTGWGDDWRARLRALRRHPDPDVRDAALAVATAAE</sequence>
<keyword evidence="2" id="KW-1185">Reference proteome</keyword>